<comment type="caution">
    <text evidence="1">The sequence shown here is derived from an EMBL/GenBank/DDBJ whole genome shotgun (WGS) entry which is preliminary data.</text>
</comment>
<dbReference type="Proteomes" id="UP001432027">
    <property type="component" value="Unassembled WGS sequence"/>
</dbReference>
<feature type="non-terminal residue" evidence="1">
    <location>
        <position position="99"/>
    </location>
</feature>
<keyword evidence="2" id="KW-1185">Reference proteome</keyword>
<gene>
    <name evidence="1" type="ORF">PENTCL1PPCAC_19245</name>
</gene>
<evidence type="ECO:0008006" key="3">
    <source>
        <dbReference type="Google" id="ProtNLM"/>
    </source>
</evidence>
<dbReference type="EMBL" id="BTSX01000004">
    <property type="protein sequence ID" value="GMS97070.1"/>
    <property type="molecule type" value="Genomic_DNA"/>
</dbReference>
<dbReference type="AlphaFoldDB" id="A0AAV5TRF8"/>
<evidence type="ECO:0000313" key="2">
    <source>
        <dbReference type="Proteomes" id="UP001432027"/>
    </source>
</evidence>
<organism evidence="1 2">
    <name type="scientific">Pristionchus entomophagus</name>
    <dbReference type="NCBI Taxonomy" id="358040"/>
    <lineage>
        <taxon>Eukaryota</taxon>
        <taxon>Metazoa</taxon>
        <taxon>Ecdysozoa</taxon>
        <taxon>Nematoda</taxon>
        <taxon>Chromadorea</taxon>
        <taxon>Rhabditida</taxon>
        <taxon>Rhabditina</taxon>
        <taxon>Diplogasteromorpha</taxon>
        <taxon>Diplogasteroidea</taxon>
        <taxon>Neodiplogasteridae</taxon>
        <taxon>Pristionchus</taxon>
    </lineage>
</organism>
<evidence type="ECO:0000313" key="1">
    <source>
        <dbReference type="EMBL" id="GMS97070.1"/>
    </source>
</evidence>
<feature type="non-terminal residue" evidence="1">
    <location>
        <position position="1"/>
    </location>
</feature>
<accession>A0AAV5TRF8</accession>
<reference evidence="1" key="1">
    <citation type="submission" date="2023-10" db="EMBL/GenBank/DDBJ databases">
        <title>Genome assembly of Pristionchus species.</title>
        <authorList>
            <person name="Yoshida K."/>
            <person name="Sommer R.J."/>
        </authorList>
    </citation>
    <scope>NUCLEOTIDE SEQUENCE</scope>
    <source>
        <strain evidence="1">RS0144</strain>
    </source>
</reference>
<protein>
    <recommendedName>
        <fullName evidence="3">Ribosomal protein</fullName>
    </recommendedName>
</protein>
<sequence>IVAMLSRRRFSGVRPLPSRPSLIYPVGREQDGRSTSAAEKLACRVYVLLPSHPSFPFLREKEGSLLLPYSSRISIYHEHCCFLRSRLFDMRTGISISRF</sequence>
<proteinExistence type="predicted"/>
<name>A0AAV5TRF8_9BILA</name>